<reference evidence="1" key="2">
    <citation type="journal article" date="2015" name="Data Brief">
        <title>Shoot transcriptome of the giant reed, Arundo donax.</title>
        <authorList>
            <person name="Barrero R.A."/>
            <person name="Guerrero F.D."/>
            <person name="Moolhuijzen P."/>
            <person name="Goolsby J.A."/>
            <person name="Tidwell J."/>
            <person name="Bellgard S.E."/>
            <person name="Bellgard M.I."/>
        </authorList>
    </citation>
    <scope>NUCLEOTIDE SEQUENCE</scope>
    <source>
        <tissue evidence="1">Shoot tissue taken approximately 20 cm above the soil surface</tissue>
    </source>
</reference>
<dbReference type="EMBL" id="GBRH01246751">
    <property type="protein sequence ID" value="JAD51144.1"/>
    <property type="molecule type" value="Transcribed_RNA"/>
</dbReference>
<name>A0A0A9AHL0_ARUDO</name>
<organism evidence="1">
    <name type="scientific">Arundo donax</name>
    <name type="common">Giant reed</name>
    <name type="synonym">Donax arundinaceus</name>
    <dbReference type="NCBI Taxonomy" id="35708"/>
    <lineage>
        <taxon>Eukaryota</taxon>
        <taxon>Viridiplantae</taxon>
        <taxon>Streptophyta</taxon>
        <taxon>Embryophyta</taxon>
        <taxon>Tracheophyta</taxon>
        <taxon>Spermatophyta</taxon>
        <taxon>Magnoliopsida</taxon>
        <taxon>Liliopsida</taxon>
        <taxon>Poales</taxon>
        <taxon>Poaceae</taxon>
        <taxon>PACMAD clade</taxon>
        <taxon>Arundinoideae</taxon>
        <taxon>Arundineae</taxon>
        <taxon>Arundo</taxon>
    </lineage>
</organism>
<accession>A0A0A9AHL0</accession>
<evidence type="ECO:0000313" key="1">
    <source>
        <dbReference type="EMBL" id="JAD51144.1"/>
    </source>
</evidence>
<sequence>MFQQYSKSISTISKNYVNNF</sequence>
<proteinExistence type="predicted"/>
<protein>
    <submittedName>
        <fullName evidence="1">Uncharacterized protein</fullName>
    </submittedName>
</protein>
<reference evidence="1" key="1">
    <citation type="submission" date="2014-09" db="EMBL/GenBank/DDBJ databases">
        <authorList>
            <person name="Magalhaes I.L.F."/>
            <person name="Oliveira U."/>
            <person name="Santos F.R."/>
            <person name="Vidigal T.H.D.A."/>
            <person name="Brescovit A.D."/>
            <person name="Santos A.J."/>
        </authorList>
    </citation>
    <scope>NUCLEOTIDE SEQUENCE</scope>
    <source>
        <tissue evidence="1">Shoot tissue taken approximately 20 cm above the soil surface</tissue>
    </source>
</reference>
<dbReference type="AlphaFoldDB" id="A0A0A9AHL0"/>